<evidence type="ECO:0000259" key="4">
    <source>
        <dbReference type="Pfam" id="PF04216"/>
    </source>
</evidence>
<comment type="caution">
    <text evidence="7">The sequence shown here is derived from an EMBL/GenBank/DDBJ whole genome shotgun (WGS) entry which is preliminary data.</text>
</comment>
<feature type="compositionally biased region" description="Polar residues" evidence="3">
    <location>
        <begin position="43"/>
        <end position="53"/>
    </location>
</feature>
<dbReference type="InterPro" id="IPR056797">
    <property type="entry name" value="FdhE_central"/>
</dbReference>
<dbReference type="GO" id="GO:0008199">
    <property type="term" value="F:ferric iron binding"/>
    <property type="evidence" value="ECO:0007669"/>
    <property type="project" value="TreeGrafter"/>
</dbReference>
<dbReference type="PANTHER" id="PTHR37689">
    <property type="entry name" value="PROTEIN FDHE"/>
    <property type="match status" value="1"/>
</dbReference>
<dbReference type="AlphaFoldDB" id="A0A330GSU1"/>
<dbReference type="InterPro" id="IPR006452">
    <property type="entry name" value="Formate_DH_accessory"/>
</dbReference>
<dbReference type="EMBL" id="QMBQ01000003">
    <property type="protein sequence ID" value="RAZ77036.1"/>
    <property type="molecule type" value="Genomic_DNA"/>
</dbReference>
<evidence type="ECO:0000313" key="8">
    <source>
        <dbReference type="Proteomes" id="UP000251956"/>
    </source>
</evidence>
<dbReference type="GO" id="GO:0005829">
    <property type="term" value="C:cytosol"/>
    <property type="evidence" value="ECO:0007669"/>
    <property type="project" value="TreeGrafter"/>
</dbReference>
<dbReference type="Gene3D" id="3.90.1670.10">
    <property type="entry name" value="FdhE-like domain"/>
    <property type="match status" value="1"/>
</dbReference>
<accession>A0A330GSU1</accession>
<evidence type="ECO:0000313" key="7">
    <source>
        <dbReference type="EMBL" id="RAZ77036.1"/>
    </source>
</evidence>
<feature type="domain" description="FdhE C-terminal" evidence="6">
    <location>
        <begin position="265"/>
        <end position="339"/>
    </location>
</feature>
<dbReference type="Proteomes" id="UP000251956">
    <property type="component" value="Unassembled WGS sequence"/>
</dbReference>
<dbReference type="GO" id="GO:0051604">
    <property type="term" value="P:protein maturation"/>
    <property type="evidence" value="ECO:0007669"/>
    <property type="project" value="TreeGrafter"/>
</dbReference>
<keyword evidence="8" id="KW-1185">Reference proteome</keyword>
<dbReference type="InterPro" id="IPR056796">
    <property type="entry name" value="FdhE_C"/>
</dbReference>
<dbReference type="PANTHER" id="PTHR37689:SF1">
    <property type="entry name" value="PROTEIN FDHE"/>
    <property type="match status" value="1"/>
</dbReference>
<feature type="region of interest" description="Disordered" evidence="3">
    <location>
        <begin position="1"/>
        <end position="55"/>
    </location>
</feature>
<reference evidence="7 8" key="1">
    <citation type="submission" date="2018-07" db="EMBL/GenBank/DDBJ databases">
        <title>Diversity of Mesorhizobium strains in Brazil.</title>
        <authorList>
            <person name="Helene L.C.F."/>
            <person name="Dall'Agnol R."/>
            <person name="Delamuta J.R.M."/>
            <person name="Hungria M."/>
        </authorList>
    </citation>
    <scope>NUCLEOTIDE SEQUENCE [LARGE SCALE GENOMIC DNA]</scope>
    <source>
        <strain evidence="7 8">CNPSo 3140</strain>
    </source>
</reference>
<dbReference type="SUPFAM" id="SSF144020">
    <property type="entry name" value="FdhE-like"/>
    <property type="match status" value="1"/>
</dbReference>
<dbReference type="InterPro" id="IPR024064">
    <property type="entry name" value="FdhE-like_sf"/>
</dbReference>
<evidence type="ECO:0000259" key="5">
    <source>
        <dbReference type="Pfam" id="PF24859"/>
    </source>
</evidence>
<feature type="domain" description="FdhE central" evidence="5">
    <location>
        <begin position="224"/>
        <end position="262"/>
    </location>
</feature>
<sequence>MAASPVVAAPAGRDKFARADPGRQPRPRQVGVSLKQGGAPSTGKWQGSATGGVTSPDAVVLPDPRARFAATAARLASLAPGNPMEDWLSFMARLALAQQQAVEAVWDILGATPATVDQAIDARMPPLAADGHRRDPAWRMALVRILYEIEAGPLPARARAVTAELRAAGPAAIEALAEHFLRGDVGIEEAGPALYVAAALQVYFTTLAAKLPAGKLRPLEQPGLCPCCGSTPSAGLVTATGKTPGIRYLHCSLCSTAWVHVRATCITCEDTRSVALEGIEGDTGLVKAETCNACHTYSKVIYQKQDMKADPYADDLASLGIDILVAEAGWSRHAPNPLLLVA</sequence>
<dbReference type="PIRSF" id="PIRSF018296">
    <property type="entry name" value="Format_dh_formtn"/>
    <property type="match status" value="1"/>
</dbReference>
<evidence type="ECO:0000259" key="6">
    <source>
        <dbReference type="Pfam" id="PF24860"/>
    </source>
</evidence>
<keyword evidence="1 2" id="KW-0963">Cytoplasm</keyword>
<dbReference type="Pfam" id="PF24860">
    <property type="entry name" value="FdhE_C"/>
    <property type="match status" value="1"/>
</dbReference>
<dbReference type="CDD" id="cd16341">
    <property type="entry name" value="FdhE"/>
    <property type="match status" value="1"/>
</dbReference>
<dbReference type="Pfam" id="PF24859">
    <property type="entry name" value="FdhE_central"/>
    <property type="match status" value="1"/>
</dbReference>
<dbReference type="NCBIfam" id="TIGR01562">
    <property type="entry name" value="FdhE"/>
    <property type="match status" value="1"/>
</dbReference>
<evidence type="ECO:0000256" key="1">
    <source>
        <dbReference type="ARBA" id="ARBA00022490"/>
    </source>
</evidence>
<evidence type="ECO:0000256" key="2">
    <source>
        <dbReference type="HAMAP-Rule" id="MF_00611"/>
    </source>
</evidence>
<proteinExistence type="inferred from homology"/>
<organism evidence="7 8">
    <name type="scientific">Mesorhizobium atlanticum</name>
    <dbReference type="NCBI Taxonomy" id="2233532"/>
    <lineage>
        <taxon>Bacteria</taxon>
        <taxon>Pseudomonadati</taxon>
        <taxon>Pseudomonadota</taxon>
        <taxon>Alphaproteobacteria</taxon>
        <taxon>Hyphomicrobiales</taxon>
        <taxon>Phyllobacteriaceae</taxon>
        <taxon>Mesorhizobium</taxon>
    </lineage>
</organism>
<dbReference type="HAMAP" id="MF_00611">
    <property type="entry name" value="FdeH"/>
    <property type="match status" value="1"/>
</dbReference>
<feature type="domain" description="FdhE N-terminal" evidence="4">
    <location>
        <begin position="58"/>
        <end position="219"/>
    </location>
</feature>
<dbReference type="InterPro" id="IPR056774">
    <property type="entry name" value="FdhE_N"/>
</dbReference>
<comment type="function">
    <text evidence="2">Necessary for formate dehydrogenase activity.</text>
</comment>
<comment type="similarity">
    <text evidence="2">Belongs to the FdhE family.</text>
</comment>
<name>A0A330GSU1_9HYPH</name>
<evidence type="ECO:0000256" key="3">
    <source>
        <dbReference type="SAM" id="MobiDB-lite"/>
    </source>
</evidence>
<gene>
    <name evidence="2 7" type="primary">fdhE</name>
    <name evidence="7" type="ORF">DPM35_11000</name>
</gene>
<dbReference type="OrthoDB" id="9794151at2"/>
<dbReference type="Pfam" id="PF04216">
    <property type="entry name" value="FdhE_N"/>
    <property type="match status" value="1"/>
</dbReference>
<protein>
    <recommendedName>
        <fullName evidence="2">Protein FdhE homolog</fullName>
    </recommendedName>
</protein>
<comment type="subcellular location">
    <subcellularLocation>
        <location evidence="2">Cytoplasm</location>
    </subcellularLocation>
</comment>
<feature type="compositionally biased region" description="Basic and acidic residues" evidence="3">
    <location>
        <begin position="12"/>
        <end position="23"/>
    </location>
</feature>